<gene>
    <name evidence="2" type="ORF">Dthio_PD3681</name>
</gene>
<dbReference type="RefSeq" id="WP_008869346.1">
    <property type="nucleotide sequence ID" value="NZ_ACJN02000001.1"/>
</dbReference>
<accession>D6SK21</accession>
<name>D6SK21_9BACT</name>
<evidence type="ECO:0000313" key="3">
    <source>
        <dbReference type="Proteomes" id="UP000005496"/>
    </source>
</evidence>
<reference evidence="2" key="1">
    <citation type="submission" date="2010-05" db="EMBL/GenBank/DDBJ databases">
        <title>The draft genome of Desulfonatronospira thiodismutans ASO3-1.</title>
        <authorList>
            <consortium name="US DOE Joint Genome Institute (JGI-PGF)"/>
            <person name="Lucas S."/>
            <person name="Copeland A."/>
            <person name="Lapidus A."/>
            <person name="Cheng J.-F."/>
            <person name="Bruce D."/>
            <person name="Goodwin L."/>
            <person name="Pitluck S."/>
            <person name="Chertkov O."/>
            <person name="Brettin T."/>
            <person name="Detter J.C."/>
            <person name="Han C."/>
            <person name="Land M.L."/>
            <person name="Hauser L."/>
            <person name="Kyrpides N."/>
            <person name="Mikhailova N."/>
            <person name="Muyzer G."/>
            <person name="Woyke T."/>
        </authorList>
    </citation>
    <scope>NUCLEOTIDE SEQUENCE [LARGE SCALE GENOMIC DNA]</scope>
    <source>
        <strain evidence="2">ASO3-1</strain>
    </source>
</reference>
<organism evidence="2 3">
    <name type="scientific">Desulfonatronospira thiodismutans ASO3-1</name>
    <dbReference type="NCBI Taxonomy" id="555779"/>
    <lineage>
        <taxon>Bacteria</taxon>
        <taxon>Pseudomonadati</taxon>
        <taxon>Thermodesulfobacteriota</taxon>
        <taxon>Desulfovibrionia</taxon>
        <taxon>Desulfovibrionales</taxon>
        <taxon>Desulfonatronovibrionaceae</taxon>
        <taxon>Desulfonatronospira</taxon>
    </lineage>
</organism>
<dbReference type="AlphaFoldDB" id="D6SK21"/>
<evidence type="ECO:0000313" key="2">
    <source>
        <dbReference type="EMBL" id="EFI36224.1"/>
    </source>
</evidence>
<dbReference type="Proteomes" id="UP000005496">
    <property type="component" value="Unassembled WGS sequence"/>
</dbReference>
<dbReference type="EMBL" id="ACJN02000001">
    <property type="protein sequence ID" value="EFI36224.1"/>
    <property type="molecule type" value="Genomic_DNA"/>
</dbReference>
<feature type="region of interest" description="Disordered" evidence="1">
    <location>
        <begin position="143"/>
        <end position="164"/>
    </location>
</feature>
<sequence length="190" mass="22792">MKKYLWLTFIPVILFMAGLSQASYRIELESGKSVITRHYWEEDDWVMFYQYDGVVGYPAHLVRDIRESDRLPPDEAMEKAVGGEQREDLETTDVDLIEEADEAKTDMDPEEFERKVEQYQEELRDIYRRLVVKSQEYYSAMRENRPNLKKEARNSHQKLMDQKKQLKQKVIEAYKGEKPDWWDKIISQEN</sequence>
<dbReference type="OrthoDB" id="10016148at2"/>
<evidence type="ECO:0000256" key="1">
    <source>
        <dbReference type="SAM" id="MobiDB-lite"/>
    </source>
</evidence>
<protein>
    <submittedName>
        <fullName evidence="2">Uncharacterized protein</fullName>
    </submittedName>
</protein>
<keyword evidence="3" id="KW-1185">Reference proteome</keyword>
<proteinExistence type="predicted"/>
<comment type="caution">
    <text evidence="2">The sequence shown here is derived from an EMBL/GenBank/DDBJ whole genome shotgun (WGS) entry which is preliminary data.</text>
</comment>